<dbReference type="InterPro" id="IPR023393">
    <property type="entry name" value="START-like_dom_sf"/>
</dbReference>
<protein>
    <recommendedName>
        <fullName evidence="3">Polyketide cyclase</fullName>
    </recommendedName>
</protein>
<accession>A0A0A0JL32</accession>
<evidence type="ECO:0008006" key="3">
    <source>
        <dbReference type="Google" id="ProtNLM"/>
    </source>
</evidence>
<evidence type="ECO:0000313" key="2">
    <source>
        <dbReference type="Proteomes" id="UP000030011"/>
    </source>
</evidence>
<organism evidence="1 2">
    <name type="scientific">Knoellia subterranea KCTC 19937</name>
    <dbReference type="NCBI Taxonomy" id="1385521"/>
    <lineage>
        <taxon>Bacteria</taxon>
        <taxon>Bacillati</taxon>
        <taxon>Actinomycetota</taxon>
        <taxon>Actinomycetes</taxon>
        <taxon>Micrococcales</taxon>
        <taxon>Intrasporangiaceae</taxon>
        <taxon>Knoellia</taxon>
    </lineage>
</organism>
<dbReference type="STRING" id="1385521.N803_13735"/>
<gene>
    <name evidence="1" type="ORF">N803_13735</name>
</gene>
<dbReference type="Pfam" id="PF10604">
    <property type="entry name" value="Polyketide_cyc2"/>
    <property type="match status" value="1"/>
</dbReference>
<dbReference type="Proteomes" id="UP000030011">
    <property type="component" value="Unassembled WGS sequence"/>
</dbReference>
<dbReference type="InterPro" id="IPR019587">
    <property type="entry name" value="Polyketide_cyclase/dehydratase"/>
</dbReference>
<dbReference type="SUPFAM" id="SSF55961">
    <property type="entry name" value="Bet v1-like"/>
    <property type="match status" value="1"/>
</dbReference>
<dbReference type="AlphaFoldDB" id="A0A0A0JL32"/>
<dbReference type="RefSeq" id="WP_052112141.1">
    <property type="nucleotide sequence ID" value="NZ_AVPK01000005.1"/>
</dbReference>
<dbReference type="EMBL" id="AVPK01000005">
    <property type="protein sequence ID" value="KGN37449.1"/>
    <property type="molecule type" value="Genomic_DNA"/>
</dbReference>
<evidence type="ECO:0000313" key="1">
    <source>
        <dbReference type="EMBL" id="KGN37449.1"/>
    </source>
</evidence>
<proteinExistence type="predicted"/>
<dbReference type="eggNOG" id="COG3832">
    <property type="taxonomic scope" value="Bacteria"/>
</dbReference>
<comment type="caution">
    <text evidence="1">The sequence shown here is derived from an EMBL/GenBank/DDBJ whole genome shotgun (WGS) entry which is preliminary data.</text>
</comment>
<sequence>MPGTADTRTVETSIVIARSPQDVYDYATDIERLPEWRADIVDAGLDTPGPQRVGSRGWDAARIMGRVRRFDWEVTDAVPGKSYGVRGTTGPVRVNVVFGFAPQDRGTRVDYRLWFTGHGPVGIMRHLLIRRIEAERDTILVPLKHHLEA</sequence>
<name>A0A0A0JL32_9MICO</name>
<reference evidence="1 2" key="1">
    <citation type="submission" date="2013-08" db="EMBL/GenBank/DDBJ databases">
        <title>The genome sequence of Knoellia subterranea.</title>
        <authorList>
            <person name="Zhu W."/>
            <person name="Wang G."/>
        </authorList>
    </citation>
    <scope>NUCLEOTIDE SEQUENCE [LARGE SCALE GENOMIC DNA]</scope>
    <source>
        <strain evidence="1 2">KCTC 19937</strain>
    </source>
</reference>
<keyword evidence="2" id="KW-1185">Reference proteome</keyword>
<dbReference type="OrthoDB" id="4618973at2"/>
<dbReference type="Gene3D" id="3.30.530.20">
    <property type="match status" value="1"/>
</dbReference>